<dbReference type="EMBL" id="JAULSW010000012">
    <property type="protein sequence ID" value="KAK3366567.1"/>
    <property type="molecule type" value="Genomic_DNA"/>
</dbReference>
<organism evidence="1 2">
    <name type="scientific">Podospora didyma</name>
    <dbReference type="NCBI Taxonomy" id="330526"/>
    <lineage>
        <taxon>Eukaryota</taxon>
        <taxon>Fungi</taxon>
        <taxon>Dikarya</taxon>
        <taxon>Ascomycota</taxon>
        <taxon>Pezizomycotina</taxon>
        <taxon>Sordariomycetes</taxon>
        <taxon>Sordariomycetidae</taxon>
        <taxon>Sordariales</taxon>
        <taxon>Podosporaceae</taxon>
        <taxon>Podospora</taxon>
    </lineage>
</organism>
<proteinExistence type="predicted"/>
<accession>A0AAE0N0V8</accession>
<comment type="caution">
    <text evidence="1">The sequence shown here is derived from an EMBL/GenBank/DDBJ whole genome shotgun (WGS) entry which is preliminary data.</text>
</comment>
<dbReference type="Proteomes" id="UP001285441">
    <property type="component" value="Unassembled WGS sequence"/>
</dbReference>
<protein>
    <submittedName>
        <fullName evidence="1">Uncharacterized protein</fullName>
    </submittedName>
</protein>
<evidence type="ECO:0000313" key="1">
    <source>
        <dbReference type="EMBL" id="KAK3366567.1"/>
    </source>
</evidence>
<gene>
    <name evidence="1" type="ORF">B0H63DRAFT_456247</name>
</gene>
<evidence type="ECO:0000313" key="2">
    <source>
        <dbReference type="Proteomes" id="UP001285441"/>
    </source>
</evidence>
<reference evidence="1" key="2">
    <citation type="submission" date="2023-06" db="EMBL/GenBank/DDBJ databases">
        <authorList>
            <consortium name="Lawrence Berkeley National Laboratory"/>
            <person name="Haridas S."/>
            <person name="Hensen N."/>
            <person name="Bonometti L."/>
            <person name="Westerberg I."/>
            <person name="Brannstrom I.O."/>
            <person name="Guillou S."/>
            <person name="Cros-Aarteil S."/>
            <person name="Calhoun S."/>
            <person name="Kuo A."/>
            <person name="Mondo S."/>
            <person name="Pangilinan J."/>
            <person name="Riley R."/>
            <person name="LaButti K."/>
            <person name="Andreopoulos B."/>
            <person name="Lipzen A."/>
            <person name="Chen C."/>
            <person name="Yanf M."/>
            <person name="Daum C."/>
            <person name="Ng V."/>
            <person name="Clum A."/>
            <person name="Steindorff A."/>
            <person name="Ohm R."/>
            <person name="Martin F."/>
            <person name="Silar P."/>
            <person name="Natvig D."/>
            <person name="Lalanne C."/>
            <person name="Gautier V."/>
            <person name="Ament-velasquez S.L."/>
            <person name="Kruys A."/>
            <person name="Hutchinson M.I."/>
            <person name="Powell A.J."/>
            <person name="Barry K."/>
            <person name="Miller A.N."/>
            <person name="Grigoriev I.V."/>
            <person name="Debuchy R."/>
            <person name="Gladieux P."/>
            <person name="Thoren M.H."/>
            <person name="Johannesson H."/>
        </authorList>
    </citation>
    <scope>NUCLEOTIDE SEQUENCE</scope>
    <source>
        <strain evidence="1">CBS 232.78</strain>
    </source>
</reference>
<keyword evidence="2" id="KW-1185">Reference proteome</keyword>
<dbReference type="AlphaFoldDB" id="A0AAE0N0V8"/>
<sequence length="199" mass="22034">MAAPFPNATASQLRSLARTAYEQCEKLEPFTADSMAVGAAILNHQFRDQLVYFGILEASALDLASHPIPSTAEKAVIFHRGADGIWIAVYAQKGERLVLAYDGIGEVGVNGGFGPARAVRMEDYRATLPTKLEQDPWFEKDLVVYDGDQYEAGWIWWPTADGYEDPEPQEPSDIPWENIIKGRFKCVSRTGKLSSVEGH</sequence>
<name>A0AAE0N0V8_9PEZI</name>
<reference evidence="1" key="1">
    <citation type="journal article" date="2023" name="Mol. Phylogenet. Evol.">
        <title>Genome-scale phylogeny and comparative genomics of the fungal order Sordariales.</title>
        <authorList>
            <person name="Hensen N."/>
            <person name="Bonometti L."/>
            <person name="Westerberg I."/>
            <person name="Brannstrom I.O."/>
            <person name="Guillou S."/>
            <person name="Cros-Aarteil S."/>
            <person name="Calhoun S."/>
            <person name="Haridas S."/>
            <person name="Kuo A."/>
            <person name="Mondo S."/>
            <person name="Pangilinan J."/>
            <person name="Riley R."/>
            <person name="LaButti K."/>
            <person name="Andreopoulos B."/>
            <person name="Lipzen A."/>
            <person name="Chen C."/>
            <person name="Yan M."/>
            <person name="Daum C."/>
            <person name="Ng V."/>
            <person name="Clum A."/>
            <person name="Steindorff A."/>
            <person name="Ohm R.A."/>
            <person name="Martin F."/>
            <person name="Silar P."/>
            <person name="Natvig D.O."/>
            <person name="Lalanne C."/>
            <person name="Gautier V."/>
            <person name="Ament-Velasquez S.L."/>
            <person name="Kruys A."/>
            <person name="Hutchinson M.I."/>
            <person name="Powell A.J."/>
            <person name="Barry K."/>
            <person name="Miller A.N."/>
            <person name="Grigoriev I.V."/>
            <person name="Debuchy R."/>
            <person name="Gladieux P."/>
            <person name="Hiltunen Thoren M."/>
            <person name="Johannesson H."/>
        </authorList>
    </citation>
    <scope>NUCLEOTIDE SEQUENCE</scope>
    <source>
        <strain evidence="1">CBS 232.78</strain>
    </source>
</reference>